<evidence type="ECO:0000256" key="1">
    <source>
        <dbReference type="SAM" id="MobiDB-lite"/>
    </source>
</evidence>
<proteinExistence type="predicted"/>
<dbReference type="Proteomes" id="UP001176521">
    <property type="component" value="Unassembled WGS sequence"/>
</dbReference>
<accession>A0AAN6G3M5</accession>
<evidence type="ECO:0000313" key="3">
    <source>
        <dbReference type="Proteomes" id="UP001176521"/>
    </source>
</evidence>
<feature type="region of interest" description="Disordered" evidence="1">
    <location>
        <begin position="1015"/>
        <end position="1040"/>
    </location>
</feature>
<evidence type="ECO:0000313" key="2">
    <source>
        <dbReference type="EMBL" id="KAK0519388.1"/>
    </source>
</evidence>
<name>A0AAN6G3M5_9BASI</name>
<dbReference type="AlphaFoldDB" id="A0AAN6G3M5"/>
<protein>
    <submittedName>
        <fullName evidence="2">Uncharacterized protein</fullName>
    </submittedName>
</protein>
<dbReference type="PANTHER" id="PTHR31912">
    <property type="entry name" value="IP13529P"/>
    <property type="match status" value="1"/>
</dbReference>
<keyword evidence="3" id="KW-1185">Reference proteome</keyword>
<feature type="region of interest" description="Disordered" evidence="1">
    <location>
        <begin position="581"/>
        <end position="615"/>
    </location>
</feature>
<reference evidence="2" key="1">
    <citation type="journal article" date="2023" name="PhytoFront">
        <title>Draft Genome Resources of Seven Strains of Tilletia horrida, Causal Agent of Kernel Smut of Rice.</title>
        <authorList>
            <person name="Khanal S."/>
            <person name="Antony Babu S."/>
            <person name="Zhou X.G."/>
        </authorList>
    </citation>
    <scope>NUCLEOTIDE SEQUENCE</scope>
    <source>
        <strain evidence="2">TX3</strain>
    </source>
</reference>
<gene>
    <name evidence="2" type="ORF">OC842_007471</name>
</gene>
<dbReference type="EMBL" id="JAPDMQ010001001">
    <property type="protein sequence ID" value="KAK0519388.1"/>
    <property type="molecule type" value="Genomic_DNA"/>
</dbReference>
<feature type="compositionally biased region" description="Low complexity" evidence="1">
    <location>
        <begin position="582"/>
        <end position="613"/>
    </location>
</feature>
<sequence>MEEFLIELALQDGVECFDVATGRTIVLVPTVAVVICDNPMASELVGIVGAGGNFSCRACVAGGTREWRKSKAGLQNIMTADSLRTARGIKEKLVEQLRRSAQGRVGATEDIIRETGASDSWTTEACEILQEMHKESGQPKGRTTPAQRRELRTLLEERPWSTLLDWPKFDPAVQMPLELLHVVLLGFVKYLMRLTMVKLADHDKAKLAAWISDADIDGLALDAQIRGGYLIRHAQSLNGKDFRAGVQVMPTALLNLLERGEYDDDLWSLCDAWHAAGRLSSLLYVESILRTELRTYKKSLKTALHHFFWTIAHFAPEFFIWRPKMHLLVHAVHQTEQLGPLSALTAEHAESFNTIIRAACMHSNRLTPSRDIAYRLTAQEDLRHILTGGRLQDGGEVGLGLRTLLASKTGELLAKMFGAISRKQNHPEGSVRRSSSGKVFHRFFAEAANANMWLDGANDLTDDIRRRSYEQVRSYVAHGSRDVVRIGSCVKLTRVLCRAHDLDCMTDLVFVDDILHASTNDGDVLRKIIVKVLPLWPRATNANGNEHMTRLSTGAPEEQFWLDTKSPMPAAVIAAARRSLTSRGAGSNGGRSSNGSAPRSSNSSNDGNNNGGNEQARDDIIAQANPYVKTFLTAYKLSPQGQRVLRDMVTSYERISPMADLESREIEDRDMTEELDEFASRKRRITRRNEASGTQESANVWSVSFAPLHQVYTFGFGIMNGERSGQNEQKVVELLKETKSQVTKLAEDRVKAIKRASSTWQMVDAWQMPYSKEMILITALTRAWSQEKVINLAAKFFYSYAVADYGAGEGADLLEKAAMAYLTKHPEALGANGKELMSPTNVDSQKAIKSMLRDKWTNLRSYFKDEIHNSMGTEPGTKVQTAYELLEHLVDSYQVPVTERMLQRIVLVRWCIREYQVRFPPQDEQEDESQAQGRKKQRRRWPINDEFWRQANDFIREAVRSYNDPVDRADIVDFYEQAAVADRNDYGDWTFKDNASVVTEELKFNKFIKQAYPDSLKNVNGNENDNDEPILGADADHDQE</sequence>
<organism evidence="2 3">
    <name type="scientific">Tilletia horrida</name>
    <dbReference type="NCBI Taxonomy" id="155126"/>
    <lineage>
        <taxon>Eukaryota</taxon>
        <taxon>Fungi</taxon>
        <taxon>Dikarya</taxon>
        <taxon>Basidiomycota</taxon>
        <taxon>Ustilaginomycotina</taxon>
        <taxon>Exobasidiomycetes</taxon>
        <taxon>Tilletiales</taxon>
        <taxon>Tilletiaceae</taxon>
        <taxon>Tilletia</taxon>
    </lineage>
</organism>
<comment type="caution">
    <text evidence="2">The sequence shown here is derived from an EMBL/GenBank/DDBJ whole genome shotgun (WGS) entry which is preliminary data.</text>
</comment>
<dbReference type="PANTHER" id="PTHR31912:SF34">
    <property type="entry name" value="NOTOCHORD-RELATED PROTEIN"/>
    <property type="match status" value="1"/>
</dbReference>